<evidence type="ECO:0008006" key="4">
    <source>
        <dbReference type="Google" id="ProtNLM"/>
    </source>
</evidence>
<evidence type="ECO:0000313" key="3">
    <source>
        <dbReference type="Proteomes" id="UP000604046"/>
    </source>
</evidence>
<evidence type="ECO:0000256" key="1">
    <source>
        <dbReference type="SAM" id="Phobius"/>
    </source>
</evidence>
<proteinExistence type="predicted"/>
<gene>
    <name evidence="2" type="ORF">SNAT2548_LOCUS25432</name>
</gene>
<evidence type="ECO:0000313" key="2">
    <source>
        <dbReference type="EMBL" id="CAE7458902.1"/>
    </source>
</evidence>
<sequence>MSGSQILDDRLLSSHVADNLEMMFSVSYDAEQLCKTLVSMLQSSSDLHLVARSVILRGWHVTLDSKRSAWVNLGVVAALFTTLLWTSIVEPFQICDADDWLASHRETAKEVLTVLLYIGIAFGLVAVVLVVQQLVHSIQYVHSADDFLWFVMLNRDLLTDTCAVLCLVCTGACVPTAAVVTLKEPEVSICFFSTSACFVCVFLLWLRSLCCSIFHHAGMTSKSREVLIKLVKTVYSNTSLSDSSAHGHRSSTMAVYL</sequence>
<feature type="transmembrane region" description="Helical" evidence="1">
    <location>
        <begin position="114"/>
        <end position="136"/>
    </location>
</feature>
<dbReference type="Proteomes" id="UP000604046">
    <property type="component" value="Unassembled WGS sequence"/>
</dbReference>
<protein>
    <recommendedName>
        <fullName evidence="4">Transmembrane protein</fullName>
    </recommendedName>
</protein>
<organism evidence="2 3">
    <name type="scientific">Symbiodinium natans</name>
    <dbReference type="NCBI Taxonomy" id="878477"/>
    <lineage>
        <taxon>Eukaryota</taxon>
        <taxon>Sar</taxon>
        <taxon>Alveolata</taxon>
        <taxon>Dinophyceae</taxon>
        <taxon>Suessiales</taxon>
        <taxon>Symbiodiniaceae</taxon>
        <taxon>Symbiodinium</taxon>
    </lineage>
</organism>
<dbReference type="EMBL" id="CAJNDS010002393">
    <property type="protein sequence ID" value="CAE7458902.1"/>
    <property type="molecule type" value="Genomic_DNA"/>
</dbReference>
<keyword evidence="3" id="KW-1185">Reference proteome</keyword>
<keyword evidence="1" id="KW-0472">Membrane</keyword>
<feature type="transmembrane region" description="Helical" evidence="1">
    <location>
        <begin position="186"/>
        <end position="206"/>
    </location>
</feature>
<reference evidence="2" key="1">
    <citation type="submission" date="2021-02" db="EMBL/GenBank/DDBJ databases">
        <authorList>
            <person name="Dougan E. K."/>
            <person name="Rhodes N."/>
            <person name="Thang M."/>
            <person name="Chan C."/>
        </authorList>
    </citation>
    <scope>NUCLEOTIDE SEQUENCE</scope>
</reference>
<accession>A0A812S1R3</accession>
<name>A0A812S1R3_9DINO</name>
<keyword evidence="1" id="KW-1133">Transmembrane helix</keyword>
<keyword evidence="1" id="KW-0812">Transmembrane</keyword>
<feature type="transmembrane region" description="Helical" evidence="1">
    <location>
        <begin position="157"/>
        <end position="180"/>
    </location>
</feature>
<comment type="caution">
    <text evidence="2">The sequence shown here is derived from an EMBL/GenBank/DDBJ whole genome shotgun (WGS) entry which is preliminary data.</text>
</comment>
<feature type="transmembrane region" description="Helical" evidence="1">
    <location>
        <begin position="69"/>
        <end position="94"/>
    </location>
</feature>
<dbReference type="OrthoDB" id="10470134at2759"/>
<dbReference type="AlphaFoldDB" id="A0A812S1R3"/>